<keyword evidence="3" id="KW-1185">Reference proteome</keyword>
<organism evidence="2 3">
    <name type="scientific">Puccinia triticina</name>
    <dbReference type="NCBI Taxonomy" id="208348"/>
    <lineage>
        <taxon>Eukaryota</taxon>
        <taxon>Fungi</taxon>
        <taxon>Dikarya</taxon>
        <taxon>Basidiomycota</taxon>
        <taxon>Pucciniomycotina</taxon>
        <taxon>Pucciniomycetes</taxon>
        <taxon>Pucciniales</taxon>
        <taxon>Pucciniaceae</taxon>
        <taxon>Puccinia</taxon>
    </lineage>
</organism>
<feature type="region of interest" description="Disordered" evidence="1">
    <location>
        <begin position="149"/>
        <end position="176"/>
    </location>
</feature>
<name>A0ABY7CG95_9BASI</name>
<gene>
    <name evidence="2" type="ORF">PtA15_4A224</name>
</gene>
<accession>A0ABY7CG95</accession>
<dbReference type="EMBL" id="CP110424">
    <property type="protein sequence ID" value="WAQ83775.1"/>
    <property type="molecule type" value="Genomic_DNA"/>
</dbReference>
<protein>
    <submittedName>
        <fullName evidence="2">Uncharacterized protein</fullName>
    </submittedName>
</protein>
<feature type="compositionally biased region" description="Polar residues" evidence="1">
    <location>
        <begin position="14"/>
        <end position="28"/>
    </location>
</feature>
<dbReference type="RefSeq" id="XP_053019330.1">
    <property type="nucleotide sequence ID" value="XM_053168086.1"/>
</dbReference>
<dbReference type="GeneID" id="77808981"/>
<evidence type="ECO:0000313" key="2">
    <source>
        <dbReference type="EMBL" id="WAQ83775.1"/>
    </source>
</evidence>
<evidence type="ECO:0000313" key="3">
    <source>
        <dbReference type="Proteomes" id="UP001164743"/>
    </source>
</evidence>
<feature type="region of interest" description="Disordered" evidence="1">
    <location>
        <begin position="1"/>
        <end position="68"/>
    </location>
</feature>
<proteinExistence type="predicted"/>
<evidence type="ECO:0000256" key="1">
    <source>
        <dbReference type="SAM" id="MobiDB-lite"/>
    </source>
</evidence>
<reference evidence="2" key="1">
    <citation type="submission" date="2022-10" db="EMBL/GenBank/DDBJ databases">
        <title>Puccinia triticina Genome sequencing and assembly.</title>
        <authorList>
            <person name="Li C."/>
        </authorList>
    </citation>
    <scope>NUCLEOTIDE SEQUENCE</scope>
    <source>
        <strain evidence="2">Pt15</strain>
    </source>
</reference>
<dbReference type="Proteomes" id="UP001164743">
    <property type="component" value="Chromosome 4A"/>
</dbReference>
<sequence>MSPDELTDLVQGLGASQTPNPPGNNQGRTIPKKKTPHLSAIAKKTQAKGKETHQKPAVAQEPPKKSKADMLKEALEAQLAGDSVKVRLLLESLAKQPIEQQASAAGRSSTKRAIELSVANKDFKEGGVTFFVEGVNTFKGMGLPPFFNHNMKELKGKHPPFSKRQETQSRSPEPDS</sequence>